<evidence type="ECO:0000256" key="1">
    <source>
        <dbReference type="SAM" id="Phobius"/>
    </source>
</evidence>
<feature type="transmembrane region" description="Helical" evidence="1">
    <location>
        <begin position="37"/>
        <end position="57"/>
    </location>
</feature>
<reference evidence="2 3" key="1">
    <citation type="submission" date="2014-11" db="EMBL/GenBank/DDBJ databases">
        <title>Genome sequencing of Pantoea rodasii ND03.</title>
        <authorList>
            <person name="Muhamad Yunos N.Y."/>
            <person name="Chan K.-G."/>
        </authorList>
    </citation>
    <scope>NUCLEOTIDE SEQUENCE [LARGE SCALE GENOMIC DNA]</scope>
    <source>
        <strain evidence="2 3">ND03</strain>
    </source>
</reference>
<keyword evidence="1" id="KW-0812">Transmembrane</keyword>
<feature type="transmembrane region" description="Helical" evidence="1">
    <location>
        <begin position="63"/>
        <end position="90"/>
    </location>
</feature>
<feature type="transmembrane region" description="Helical" evidence="1">
    <location>
        <begin position="111"/>
        <end position="131"/>
    </location>
</feature>
<evidence type="ECO:0000313" key="2">
    <source>
        <dbReference type="EMBL" id="KHJ65609.1"/>
    </source>
</evidence>
<comment type="caution">
    <text evidence="2">The sequence shown here is derived from an EMBL/GenBank/DDBJ whole genome shotgun (WGS) entry which is preliminary data.</text>
</comment>
<dbReference type="EMBL" id="JTJJ01000119">
    <property type="protein sequence ID" value="KHJ65609.1"/>
    <property type="molecule type" value="Genomic_DNA"/>
</dbReference>
<protein>
    <submittedName>
        <fullName evidence="2">Uncharacterized protein</fullName>
    </submittedName>
</protein>
<dbReference type="AlphaFoldDB" id="A0A0B1QYZ6"/>
<organism evidence="2 3">
    <name type="scientific">Pantoea rodasii</name>
    <dbReference type="NCBI Taxonomy" id="1076549"/>
    <lineage>
        <taxon>Bacteria</taxon>
        <taxon>Pseudomonadati</taxon>
        <taxon>Pseudomonadota</taxon>
        <taxon>Gammaproteobacteria</taxon>
        <taxon>Enterobacterales</taxon>
        <taxon>Erwiniaceae</taxon>
        <taxon>Pantoea</taxon>
    </lineage>
</organism>
<gene>
    <name evidence="2" type="ORF">QU24_23725</name>
</gene>
<name>A0A0B1QYZ6_9GAMM</name>
<accession>A0A0B1QYZ6</accession>
<proteinExistence type="predicted"/>
<keyword evidence="1" id="KW-1133">Transmembrane helix</keyword>
<dbReference type="RefSeq" id="WP_039336259.1">
    <property type="nucleotide sequence ID" value="NZ_JTJJ01000119.1"/>
</dbReference>
<sequence>MSRNQKRHFGGNPAQRKQVQNVKSFGPFLTYLRSLTFIKNMLIGFIYPGMMAILFYQEQCPGWWYATLIVPIILFPFAIIAIERIGLLIAPARFWQKYYQLEIRHQSTLLVLYYLLITLMVLPLAMMYFIWLRSMNHSS</sequence>
<evidence type="ECO:0000313" key="3">
    <source>
        <dbReference type="Proteomes" id="UP000030853"/>
    </source>
</evidence>
<keyword evidence="1" id="KW-0472">Membrane</keyword>
<dbReference type="Proteomes" id="UP000030853">
    <property type="component" value="Unassembled WGS sequence"/>
</dbReference>